<keyword evidence="1" id="KW-1133">Transmembrane helix</keyword>
<dbReference type="KEGG" id="marp:QYS47_25420"/>
<gene>
    <name evidence="2" type="ORF">QYS47_25420</name>
</gene>
<dbReference type="RefSeq" id="WP_302124906.1">
    <property type="nucleotide sequence ID" value="NZ_CP129968.2"/>
</dbReference>
<protein>
    <submittedName>
        <fullName evidence="2">Uncharacterized protein</fullName>
    </submittedName>
</protein>
<reference evidence="2" key="1">
    <citation type="submission" date="2023-08" db="EMBL/GenBank/DDBJ databases">
        <title>Comparative genomics and taxonomic characterization of three novel marine species of genus Marivirga.</title>
        <authorList>
            <person name="Muhammad N."/>
            <person name="Kim S.-G."/>
        </authorList>
    </citation>
    <scope>NUCLEOTIDE SEQUENCE</scope>
    <source>
        <strain evidence="2">BKB1-2</strain>
    </source>
</reference>
<keyword evidence="1" id="KW-0472">Membrane</keyword>
<proteinExistence type="predicted"/>
<accession>A0AA49GC64</accession>
<feature type="transmembrane region" description="Helical" evidence="1">
    <location>
        <begin position="143"/>
        <end position="164"/>
    </location>
</feature>
<evidence type="ECO:0000313" key="2">
    <source>
        <dbReference type="EMBL" id="WKK80453.1"/>
    </source>
</evidence>
<keyword evidence="1" id="KW-0812">Transmembrane</keyword>
<name>A0AA49GC64_9BACT</name>
<sequence length="255" mass="29916">MRFTDYENSVINELGKRAGDVLYLSDIAPFFITKSCLNISTYLQTAYIKLGGNMQKSLSEYFQLIVFIKKLEDERICYSIPYTPLEDNAQDIGNLNYKDYQQQTIADGDLLLQIFQFATKKYVISPVEYDEEQIKKAVSTNRLIPNIILALLFLFLAAIGYQSYRDTQIRTNQLELIENKLSKQIEVQNLLSEEINQRNLDMDQFHQLIQDDLLMINKILETQIDEINRIKYWNRMQVKELMELNKILVDDSTNH</sequence>
<organism evidence="2">
    <name type="scientific">Marivirga arenosa</name>
    <dbReference type="NCBI Taxonomy" id="3059076"/>
    <lineage>
        <taxon>Bacteria</taxon>
        <taxon>Pseudomonadati</taxon>
        <taxon>Bacteroidota</taxon>
        <taxon>Cytophagia</taxon>
        <taxon>Cytophagales</taxon>
        <taxon>Marivirgaceae</taxon>
        <taxon>Marivirga</taxon>
    </lineage>
</organism>
<dbReference type="EMBL" id="CP129968">
    <property type="protein sequence ID" value="WKK80453.1"/>
    <property type="molecule type" value="Genomic_DNA"/>
</dbReference>
<dbReference type="AlphaFoldDB" id="A0AA49GC64"/>
<evidence type="ECO:0000256" key="1">
    <source>
        <dbReference type="SAM" id="Phobius"/>
    </source>
</evidence>
<dbReference type="Proteomes" id="UP001232019">
    <property type="component" value="Chromosome"/>
</dbReference>